<accession>A0AAV0JTP6</accession>
<comment type="caution">
    <text evidence="2">The sequence shown here is derived from an EMBL/GenBank/DDBJ whole genome shotgun (WGS) entry which is preliminary data.</text>
</comment>
<dbReference type="InterPro" id="IPR053781">
    <property type="entry name" value="F-box_AtFBL13-like"/>
</dbReference>
<keyword evidence="3" id="KW-1185">Reference proteome</keyword>
<dbReference type="Pfam" id="PF00646">
    <property type="entry name" value="F-box"/>
    <property type="match status" value="1"/>
</dbReference>
<dbReference type="Gene3D" id="3.80.10.10">
    <property type="entry name" value="Ribonuclease Inhibitor"/>
    <property type="match status" value="1"/>
</dbReference>
<dbReference type="EMBL" id="CAMGYJ010000005">
    <property type="protein sequence ID" value="CAI0413345.1"/>
    <property type="molecule type" value="Genomic_DNA"/>
</dbReference>
<dbReference type="PANTHER" id="PTHR34223:SF51">
    <property type="entry name" value="OS06G0556300 PROTEIN"/>
    <property type="match status" value="1"/>
</dbReference>
<proteinExistence type="predicted"/>
<gene>
    <name evidence="2" type="ORF">LITE_LOCUS15896</name>
</gene>
<dbReference type="InterPro" id="IPR001810">
    <property type="entry name" value="F-box_dom"/>
</dbReference>
<reference evidence="2" key="1">
    <citation type="submission" date="2022-08" db="EMBL/GenBank/DDBJ databases">
        <authorList>
            <person name="Gutierrez-Valencia J."/>
        </authorList>
    </citation>
    <scope>NUCLEOTIDE SEQUENCE</scope>
</reference>
<evidence type="ECO:0000313" key="3">
    <source>
        <dbReference type="Proteomes" id="UP001154282"/>
    </source>
</evidence>
<protein>
    <recommendedName>
        <fullName evidence="1">F-box domain-containing protein</fullName>
    </recommendedName>
</protein>
<dbReference type="SUPFAM" id="SSF52058">
    <property type="entry name" value="L domain-like"/>
    <property type="match status" value="1"/>
</dbReference>
<dbReference type="SUPFAM" id="SSF81383">
    <property type="entry name" value="F-box domain"/>
    <property type="match status" value="1"/>
</dbReference>
<dbReference type="PANTHER" id="PTHR34223">
    <property type="entry name" value="OS11G0201299 PROTEIN"/>
    <property type="match status" value="1"/>
</dbReference>
<sequence>MENGGEGIDRLDQLPDHILHHILSFLDTKHSVQTSVLSNRWRSLWKNVTHLNFNRDSFTSYPCFSRFLKDALDAFGGDDSRIVKVSYKERNLWRRTHVRKFHGIMKYAKSHHIRHLRIHSGTSMRSNFWDLVGSFLNCDLDTLELGRVSVVAPLDWMGFRILENLAMEDCLLHCYSEKDIGFFTNFPCLKNLVLSDCDFVHAKKCFKVYGPQLLNLEIQGMNLQKAPVQIVAPKLKFFSYVFISVVPEFSQLSLPLLDHANIGSKYALHSVEEKKAMVTANFVNLFQGLHNATSLRLDYHIIQALSKICDGLEHQPCPFTRLKCLKVPCSEESCTIPPQLINYFLKGSSTTNPAAFLQFV</sequence>
<evidence type="ECO:0000259" key="1">
    <source>
        <dbReference type="PROSITE" id="PS50181"/>
    </source>
</evidence>
<dbReference type="AlphaFoldDB" id="A0AAV0JTP6"/>
<dbReference type="Gene3D" id="1.20.1280.50">
    <property type="match status" value="1"/>
</dbReference>
<name>A0AAV0JTP6_9ROSI</name>
<evidence type="ECO:0000313" key="2">
    <source>
        <dbReference type="EMBL" id="CAI0413345.1"/>
    </source>
</evidence>
<dbReference type="CDD" id="cd22160">
    <property type="entry name" value="F-box_AtFBL13-like"/>
    <property type="match status" value="1"/>
</dbReference>
<organism evidence="2 3">
    <name type="scientific">Linum tenue</name>
    <dbReference type="NCBI Taxonomy" id="586396"/>
    <lineage>
        <taxon>Eukaryota</taxon>
        <taxon>Viridiplantae</taxon>
        <taxon>Streptophyta</taxon>
        <taxon>Embryophyta</taxon>
        <taxon>Tracheophyta</taxon>
        <taxon>Spermatophyta</taxon>
        <taxon>Magnoliopsida</taxon>
        <taxon>eudicotyledons</taxon>
        <taxon>Gunneridae</taxon>
        <taxon>Pentapetalae</taxon>
        <taxon>rosids</taxon>
        <taxon>fabids</taxon>
        <taxon>Malpighiales</taxon>
        <taxon>Linaceae</taxon>
        <taxon>Linum</taxon>
    </lineage>
</organism>
<dbReference type="PROSITE" id="PS50181">
    <property type="entry name" value="FBOX"/>
    <property type="match status" value="1"/>
</dbReference>
<dbReference type="InterPro" id="IPR032675">
    <property type="entry name" value="LRR_dom_sf"/>
</dbReference>
<feature type="domain" description="F-box" evidence="1">
    <location>
        <begin position="8"/>
        <end position="56"/>
    </location>
</feature>
<dbReference type="Proteomes" id="UP001154282">
    <property type="component" value="Unassembled WGS sequence"/>
</dbReference>
<dbReference type="InterPro" id="IPR053197">
    <property type="entry name" value="F-box_SCFL_complex_component"/>
</dbReference>
<dbReference type="SMART" id="SM00256">
    <property type="entry name" value="FBOX"/>
    <property type="match status" value="1"/>
</dbReference>
<dbReference type="InterPro" id="IPR036047">
    <property type="entry name" value="F-box-like_dom_sf"/>
</dbReference>